<dbReference type="Gene3D" id="3.30.530.20">
    <property type="match status" value="1"/>
</dbReference>
<dbReference type="SUPFAM" id="SSF55961">
    <property type="entry name" value="Bet v1-like"/>
    <property type="match status" value="1"/>
</dbReference>
<organism evidence="1 2">
    <name type="scientific">Desulfonatronum thiosulfatophilum</name>
    <dbReference type="NCBI Taxonomy" id="617002"/>
    <lineage>
        <taxon>Bacteria</taxon>
        <taxon>Pseudomonadati</taxon>
        <taxon>Thermodesulfobacteriota</taxon>
        <taxon>Desulfovibrionia</taxon>
        <taxon>Desulfovibrionales</taxon>
        <taxon>Desulfonatronaceae</taxon>
        <taxon>Desulfonatronum</taxon>
    </lineage>
</organism>
<dbReference type="EMBL" id="FMXO01000012">
    <property type="protein sequence ID" value="SDB45930.1"/>
    <property type="molecule type" value="Genomic_DNA"/>
</dbReference>
<keyword evidence="2" id="KW-1185">Reference proteome</keyword>
<reference evidence="1 2" key="1">
    <citation type="submission" date="2016-10" db="EMBL/GenBank/DDBJ databases">
        <authorList>
            <person name="de Groot N.N."/>
        </authorList>
    </citation>
    <scope>NUCLEOTIDE SEQUENCE [LARGE SCALE GENOMIC DNA]</scope>
    <source>
        <strain evidence="1 2">ASO4-2</strain>
    </source>
</reference>
<dbReference type="AlphaFoldDB" id="A0A1G6DLB9"/>
<evidence type="ECO:0008006" key="3">
    <source>
        <dbReference type="Google" id="ProtNLM"/>
    </source>
</evidence>
<dbReference type="OrthoDB" id="6388102at2"/>
<dbReference type="STRING" id="617002.SAMN05660653_02247"/>
<gene>
    <name evidence="1" type="ORF">SAMN05660653_02247</name>
</gene>
<protein>
    <recommendedName>
        <fullName evidence="3">Activator of Hsp90 ATPase homolog 1-like protein</fullName>
    </recommendedName>
</protein>
<name>A0A1G6DLB9_9BACT</name>
<sequence length="127" mass="14355">MLDPSDYRQWTQAFSPNSQFIGKWEQGETILFIDPDLGGTKAVLDEVVPHERLKARHVAMINKDGSEDVSSEMAESWIGATETYIFNGENGQTELLIEMTTHENFEEMFNAGWPRALELLKAVCESS</sequence>
<evidence type="ECO:0000313" key="1">
    <source>
        <dbReference type="EMBL" id="SDB45930.1"/>
    </source>
</evidence>
<proteinExistence type="predicted"/>
<evidence type="ECO:0000313" key="2">
    <source>
        <dbReference type="Proteomes" id="UP000198771"/>
    </source>
</evidence>
<accession>A0A1G6DLB9</accession>
<dbReference type="Proteomes" id="UP000198771">
    <property type="component" value="Unassembled WGS sequence"/>
</dbReference>
<dbReference type="InterPro" id="IPR023393">
    <property type="entry name" value="START-like_dom_sf"/>
</dbReference>